<sequence length="439" mass="49871">MHQLYVLYEDATGYALFRTTEFEEIATFLPQVQDSVIDISKFRSVVFLVAFQKFETWREGLENLKCVSTGSLHKDLQLFLENNVPKSKKSTQRVMLGVQDPALATEIKDTLGLNCSSSGAVTEIIRGIRMHFRKLMKSFHDENTIMKSKLAMGHHFARVKVNLTINKVDNMITHGLNVVDQLKRDVNTLALRVRRLYDCHFPELFKLVPDPQQYIMCVKVIKDRKNMPENIEELLQCVLKDENKVENILKNAQKSMGMEIAVEDMDNIINIVEQILSLMKQQNTQTDYVKSKMHLIAPSLGNLMGEMAGARLINQAGSLTHLSKLPASTVQILGAKKSLFRALKSKEASSKFSSISKSSLIGQDGRITKGRMSRFLANKCSLAARSDCFSVDPSGIHGEQLKIEVENRVKFYVRKNPEKKHKKGRKKSKKVKIPMEIER</sequence>
<proteinExistence type="evidence at transcript level"/>
<accession>A0A2L2YA35</accession>
<dbReference type="Pfam" id="PF01798">
    <property type="entry name" value="Nop"/>
    <property type="match status" value="1"/>
</dbReference>
<evidence type="ECO:0000259" key="7">
    <source>
        <dbReference type="PROSITE" id="PS51358"/>
    </source>
</evidence>
<evidence type="ECO:0000256" key="5">
    <source>
        <dbReference type="ARBA" id="ARBA00040742"/>
    </source>
</evidence>
<dbReference type="PANTHER" id="PTHR10894:SF0">
    <property type="entry name" value="NUCLEOLAR PROTEIN 56"/>
    <property type="match status" value="1"/>
</dbReference>
<comment type="subcellular location">
    <subcellularLocation>
        <location evidence="1">Nucleus</location>
        <location evidence="1">Nucleolus</location>
    </subcellularLocation>
</comment>
<evidence type="ECO:0000256" key="4">
    <source>
        <dbReference type="ARBA" id="ARBA00023242"/>
    </source>
</evidence>
<dbReference type="InterPro" id="IPR012974">
    <property type="entry name" value="NOP58/56_N"/>
</dbReference>
<keyword evidence="4" id="KW-0539">Nucleus</keyword>
<dbReference type="EMBL" id="IAAA01014867">
    <property type="protein sequence ID" value="LAA04035.1"/>
    <property type="molecule type" value="mRNA"/>
</dbReference>
<feature type="compositionally biased region" description="Basic residues" evidence="6">
    <location>
        <begin position="415"/>
        <end position="432"/>
    </location>
</feature>
<dbReference type="SUPFAM" id="SSF89124">
    <property type="entry name" value="Nop domain"/>
    <property type="match status" value="1"/>
</dbReference>
<evidence type="ECO:0000256" key="1">
    <source>
        <dbReference type="ARBA" id="ARBA00004604"/>
    </source>
</evidence>
<keyword evidence="3" id="KW-0690">Ribosome biogenesis</keyword>
<dbReference type="InterPro" id="IPR036070">
    <property type="entry name" value="Nop_dom_sf"/>
</dbReference>
<dbReference type="Gene3D" id="1.10.246.90">
    <property type="entry name" value="Nop domain"/>
    <property type="match status" value="1"/>
</dbReference>
<comment type="similarity">
    <text evidence="2">Belongs to the NOP5/NOP56 family.</text>
</comment>
<feature type="region of interest" description="Disordered" evidence="6">
    <location>
        <begin position="415"/>
        <end position="439"/>
    </location>
</feature>
<name>A0A2L2YA35_PARTP</name>
<evidence type="ECO:0000256" key="2">
    <source>
        <dbReference type="ARBA" id="ARBA00009211"/>
    </source>
</evidence>
<dbReference type="InterPro" id="IPR045056">
    <property type="entry name" value="Nop56/Nop58"/>
</dbReference>
<dbReference type="Pfam" id="PF08156">
    <property type="entry name" value="NOP5NT"/>
    <property type="match status" value="1"/>
</dbReference>
<dbReference type="PANTHER" id="PTHR10894">
    <property type="entry name" value="NUCLEOLAR PROTEIN 5 NUCLEOLAR PROTEIN NOP5 NOP58"/>
    <property type="match status" value="1"/>
</dbReference>
<feature type="domain" description="Nop" evidence="7">
    <location>
        <begin position="296"/>
        <end position="414"/>
    </location>
</feature>
<organism evidence="8">
    <name type="scientific">Parasteatoda tepidariorum</name>
    <name type="common">Common house spider</name>
    <name type="synonym">Achaearanea tepidariorum</name>
    <dbReference type="NCBI Taxonomy" id="114398"/>
    <lineage>
        <taxon>Eukaryota</taxon>
        <taxon>Metazoa</taxon>
        <taxon>Ecdysozoa</taxon>
        <taxon>Arthropoda</taxon>
        <taxon>Chelicerata</taxon>
        <taxon>Arachnida</taxon>
        <taxon>Araneae</taxon>
        <taxon>Araneomorphae</taxon>
        <taxon>Entelegynae</taxon>
        <taxon>Araneoidea</taxon>
        <taxon>Theridiidae</taxon>
        <taxon>Parasteatoda</taxon>
    </lineage>
</organism>
<protein>
    <recommendedName>
        <fullName evidence="5">Nucleolar protein 56</fullName>
    </recommendedName>
</protein>
<dbReference type="PROSITE" id="PS51358">
    <property type="entry name" value="NOP"/>
    <property type="match status" value="1"/>
</dbReference>
<dbReference type="InterPro" id="IPR042239">
    <property type="entry name" value="Nop_C"/>
</dbReference>
<evidence type="ECO:0000256" key="3">
    <source>
        <dbReference type="ARBA" id="ARBA00022517"/>
    </source>
</evidence>
<evidence type="ECO:0000256" key="6">
    <source>
        <dbReference type="SAM" id="MobiDB-lite"/>
    </source>
</evidence>
<dbReference type="InterPro" id="IPR012976">
    <property type="entry name" value="NOSIC"/>
</dbReference>
<reference evidence="8" key="1">
    <citation type="journal article" date="2016" name="Mol. Ecol. Resour.">
        <title>Evaluation of the impact of RNA preservation methods of spiders for de novo transcriptome assembly.</title>
        <authorList>
            <person name="Kono N."/>
            <person name="Nakamura H."/>
            <person name="Ito Y."/>
            <person name="Tomita M."/>
            <person name="Arakawa K."/>
        </authorList>
    </citation>
    <scope>NUCLEOTIDE SEQUENCE</scope>
    <source>
        <tissue evidence="8">Whole body</tissue>
    </source>
</reference>
<dbReference type="Gene3D" id="1.10.287.4070">
    <property type="match status" value="1"/>
</dbReference>
<dbReference type="AlphaFoldDB" id="A0A2L2YA35"/>
<dbReference type="GO" id="GO:0042254">
    <property type="term" value="P:ribosome biogenesis"/>
    <property type="evidence" value="ECO:0007669"/>
    <property type="project" value="UniProtKB-KW"/>
</dbReference>
<dbReference type="GO" id="GO:0030515">
    <property type="term" value="F:snoRNA binding"/>
    <property type="evidence" value="ECO:0007669"/>
    <property type="project" value="InterPro"/>
</dbReference>
<dbReference type="InterPro" id="IPR002687">
    <property type="entry name" value="Nop_dom"/>
</dbReference>
<dbReference type="SMART" id="SM00931">
    <property type="entry name" value="NOSIC"/>
    <property type="match status" value="1"/>
</dbReference>
<dbReference type="GO" id="GO:0031428">
    <property type="term" value="C:box C/D methylation guide snoRNP complex"/>
    <property type="evidence" value="ECO:0007669"/>
    <property type="project" value="InterPro"/>
</dbReference>
<dbReference type="EMBL" id="IAAA01014868">
    <property type="protein sequence ID" value="LAA04040.1"/>
    <property type="molecule type" value="mRNA"/>
</dbReference>
<evidence type="ECO:0000313" key="8">
    <source>
        <dbReference type="EMBL" id="LAA04035.1"/>
    </source>
</evidence>
<dbReference type="GO" id="GO:0032040">
    <property type="term" value="C:small-subunit processome"/>
    <property type="evidence" value="ECO:0007669"/>
    <property type="project" value="InterPro"/>
</dbReference>
<dbReference type="OrthoDB" id="6436193at2759"/>